<sequence>MSNIVFIATSLDGYIADKEGGLDWLHSVPNPDNHDMGFSAIMERVDALVMGRNTLDVVLGFGGEWPYLKPVFVLSNTMDKVPEGYEDKVFLVKGELKDVLNELNAQGYKDLYIDGGKTVQSFLQQDLIDEMVITTIPVLLGGGAPLFGDLVKPLNFKLHKSETHLGAIVQSHYLRA</sequence>
<dbReference type="EMBL" id="JXXR01000003">
    <property type="protein sequence ID" value="KJY76773.1"/>
    <property type="molecule type" value="Genomic_DNA"/>
</dbReference>
<dbReference type="GO" id="GO:0008703">
    <property type="term" value="F:5-amino-6-(5-phosphoribosylamino)uracil reductase activity"/>
    <property type="evidence" value="ECO:0007669"/>
    <property type="project" value="InterPro"/>
</dbReference>
<dbReference type="GO" id="GO:0016301">
    <property type="term" value="F:kinase activity"/>
    <property type="evidence" value="ECO:0007669"/>
    <property type="project" value="UniProtKB-KW"/>
</dbReference>
<dbReference type="InterPro" id="IPR050765">
    <property type="entry name" value="Riboflavin_Biosynth_HTPR"/>
</dbReference>
<dbReference type="Gene3D" id="3.40.430.10">
    <property type="entry name" value="Dihydrofolate Reductase, subunit A"/>
    <property type="match status" value="1"/>
</dbReference>
<comment type="caution">
    <text evidence="1">The sequence shown here is derived from an EMBL/GenBank/DDBJ whole genome shotgun (WGS) entry which is preliminary data.</text>
</comment>
<name>A0A837GBX2_9VIBR</name>
<dbReference type="Pfam" id="PF01872">
    <property type="entry name" value="RibD_C"/>
    <property type="match status" value="1"/>
</dbReference>
<dbReference type="RefSeq" id="WP_045985225.1">
    <property type="nucleotide sequence ID" value="NZ_CP063052.1"/>
</dbReference>
<evidence type="ECO:0000313" key="1">
    <source>
        <dbReference type="EMBL" id="KJY76773.1"/>
    </source>
</evidence>
<organism evidence="1">
    <name type="scientific">Vibrio coralliilyticus</name>
    <dbReference type="NCBI Taxonomy" id="190893"/>
    <lineage>
        <taxon>Bacteria</taxon>
        <taxon>Pseudomonadati</taxon>
        <taxon>Pseudomonadota</taxon>
        <taxon>Gammaproteobacteria</taxon>
        <taxon>Vibrionales</taxon>
        <taxon>Vibrionaceae</taxon>
        <taxon>Vibrio</taxon>
    </lineage>
</organism>
<gene>
    <name evidence="1" type="ORF">TW71_05400</name>
</gene>
<protein>
    <submittedName>
        <fullName evidence="1">Diacylglycerol kinase</fullName>
    </submittedName>
</protein>
<dbReference type="PANTHER" id="PTHR38011:SF11">
    <property type="entry name" value="2,5-DIAMINO-6-RIBOSYLAMINO-4(3H)-PYRIMIDINONE 5'-PHOSPHATE REDUCTASE"/>
    <property type="match status" value="1"/>
</dbReference>
<keyword evidence="1" id="KW-0418">Kinase</keyword>
<accession>A0A837GBX2</accession>
<dbReference type="AlphaFoldDB" id="A0A837GBX2"/>
<dbReference type="SUPFAM" id="SSF53597">
    <property type="entry name" value="Dihydrofolate reductase-like"/>
    <property type="match status" value="1"/>
</dbReference>
<dbReference type="InterPro" id="IPR024072">
    <property type="entry name" value="DHFR-like_dom_sf"/>
</dbReference>
<proteinExistence type="predicted"/>
<dbReference type="PANTHER" id="PTHR38011">
    <property type="entry name" value="DIHYDROFOLATE REDUCTASE FAMILY PROTEIN (AFU_ORTHOLOGUE AFUA_8G06820)"/>
    <property type="match status" value="1"/>
</dbReference>
<dbReference type="InterPro" id="IPR002734">
    <property type="entry name" value="RibDG_C"/>
</dbReference>
<keyword evidence="1" id="KW-0808">Transferase</keyword>
<dbReference type="GO" id="GO:0009231">
    <property type="term" value="P:riboflavin biosynthetic process"/>
    <property type="evidence" value="ECO:0007669"/>
    <property type="project" value="InterPro"/>
</dbReference>
<reference evidence="1" key="1">
    <citation type="journal article" date="2015" name="BMC Genomics">
        <title>Genome mining reveals unlocked bioactive potential of marine Gram-negative bacteria.</title>
        <authorList>
            <person name="Machado H."/>
            <person name="Sonnenschein E.C."/>
            <person name="Melchiorsen J."/>
            <person name="Gram L."/>
        </authorList>
    </citation>
    <scope>NUCLEOTIDE SEQUENCE</scope>
    <source>
        <strain evidence="1">S2052</strain>
    </source>
</reference>